<dbReference type="InterPro" id="IPR019606">
    <property type="entry name" value="GerMN"/>
</dbReference>
<dbReference type="Proteomes" id="UP000680132">
    <property type="component" value="Unassembled WGS sequence"/>
</dbReference>
<reference evidence="2" key="1">
    <citation type="submission" date="2021-03" db="EMBL/GenBank/DDBJ databases">
        <title>Microbacterium sp. nov., a novel actinobacterium isolated from cow dung.</title>
        <authorList>
            <person name="Zhang L."/>
        </authorList>
    </citation>
    <scope>NUCLEOTIDE SEQUENCE</scope>
    <source>
        <strain evidence="2">NEAU-LLB</strain>
    </source>
</reference>
<dbReference type="InterPro" id="IPR059026">
    <property type="entry name" value="LpqB_N"/>
</dbReference>
<dbReference type="SUPFAM" id="SSF82171">
    <property type="entry name" value="DPP6 N-terminal domain-like"/>
    <property type="match status" value="1"/>
</dbReference>
<dbReference type="RefSeq" id="WP_208499492.1">
    <property type="nucleotide sequence ID" value="NZ_JAGFOA010000001.1"/>
</dbReference>
<proteinExistence type="predicted"/>
<dbReference type="AlphaFoldDB" id="A0A939TP61"/>
<dbReference type="Pfam" id="PF25976">
    <property type="entry name" value="LpqB_N"/>
    <property type="match status" value="1"/>
</dbReference>
<dbReference type="EMBL" id="JAGFOA010000001">
    <property type="protein sequence ID" value="MBO3662055.1"/>
    <property type="molecule type" value="Genomic_DNA"/>
</dbReference>
<protein>
    <recommendedName>
        <fullName evidence="1">GerMN domain-containing protein</fullName>
    </recommendedName>
</protein>
<gene>
    <name evidence="2" type="ORF">J5V96_00860</name>
</gene>
<dbReference type="PROSITE" id="PS51257">
    <property type="entry name" value="PROKAR_LIPOPROTEIN"/>
    <property type="match status" value="1"/>
</dbReference>
<comment type="caution">
    <text evidence="2">The sequence shown here is derived from an EMBL/GenBank/DDBJ whole genome shotgun (WGS) entry which is preliminary data.</text>
</comment>
<name>A0A939TP61_9MICO</name>
<evidence type="ECO:0000259" key="1">
    <source>
        <dbReference type="SMART" id="SM00909"/>
    </source>
</evidence>
<evidence type="ECO:0000313" key="2">
    <source>
        <dbReference type="EMBL" id="MBO3662055.1"/>
    </source>
</evidence>
<keyword evidence="3" id="KW-1185">Reference proteome</keyword>
<organism evidence="2 3">
    <name type="scientific">Microbacterium stercoris</name>
    <dbReference type="NCBI Taxonomy" id="2820289"/>
    <lineage>
        <taxon>Bacteria</taxon>
        <taxon>Bacillati</taxon>
        <taxon>Actinomycetota</taxon>
        <taxon>Actinomycetes</taxon>
        <taxon>Micrococcales</taxon>
        <taxon>Microbacteriaceae</taxon>
        <taxon>Microbacterium</taxon>
    </lineage>
</organism>
<accession>A0A939TP61</accession>
<dbReference type="SMART" id="SM00909">
    <property type="entry name" value="Germane"/>
    <property type="match status" value="1"/>
</dbReference>
<evidence type="ECO:0000313" key="3">
    <source>
        <dbReference type="Proteomes" id="UP000680132"/>
    </source>
</evidence>
<feature type="domain" description="GerMN" evidence="1">
    <location>
        <begin position="218"/>
        <end position="309"/>
    </location>
</feature>
<sequence>MDPILRRGRRALGVLLAVLLVATGCTSLPMSGEVKPGREPGEVAGEPPTQFFAGAPTRGATPEEIVSGFVDAAISPLGSWETARLFLAGDLQDTWRPEAGAIVDVADSRRPVLAEPAEPAEGEEDAREATVSLRVVPTAVVDEHGTYTASSGGGVDLPFQLRKQDNDQWRIVQAPDGIVIDHQSFPYVYGDHRLMYFDPTWTYLVPDVRWFPATGNAATYVVRELVDGAPSPWLAGSVVSAFAQDLDLQPDAVPVDPDQIAHVSFNQVASGLDKTALSRMKLQLKQSLINAGVQDVRLTVAGRSEPLSADELTQTQTRPDSRALVLRAGEFGFLSGSDMVPVDGLSAAIGDMEGQIDSISVSPDQKVAAVQQSTGIVYRVTSESPDQLDADRADLIAPLIDPFGYIWTVPSGRPGDVRAWDASLEPIPIEAGIAEASTVRAWAMSRDGSRIAALVTQGGEHIAVVASVRRDREGRPTALSSTMRTTELPGAGVDIAWIEDARLGIVARDEEAETPKLIVIDQQVGGPATRLDAPADTVAIEFGTQDSTARLLSSTAQLYLRRQTSWQQTGDEVSVLATQMGTPQGAGD</sequence>